<proteinExistence type="inferred from homology"/>
<evidence type="ECO:0000313" key="8">
    <source>
        <dbReference type="EMBL" id="QDH69399.1"/>
    </source>
</evidence>
<keyword evidence="9" id="KW-1185">Reference proteome</keyword>
<reference evidence="8 9" key="1">
    <citation type="submission" date="2019-06" db="EMBL/GenBank/DDBJ databases">
        <title>Lysobacter alkalisoli sp. nov. isolated from saline-alkali soil.</title>
        <authorList>
            <person name="Sun J.-Q."/>
            <person name="Xu L."/>
        </authorList>
    </citation>
    <scope>NUCLEOTIDE SEQUENCE [LARGE SCALE GENOMIC DNA]</scope>
    <source>
        <strain evidence="8 9">SJ-36</strain>
    </source>
</reference>
<feature type="domain" description="Peptidase S9 prolyl oligopeptidase catalytic" evidence="7">
    <location>
        <begin position="489"/>
        <end position="703"/>
    </location>
</feature>
<dbReference type="EMBL" id="CP041242">
    <property type="protein sequence ID" value="QDH69399.1"/>
    <property type="molecule type" value="Genomic_DNA"/>
</dbReference>
<dbReference type="SUPFAM" id="SSF53474">
    <property type="entry name" value="alpha/beta-Hydrolases"/>
    <property type="match status" value="1"/>
</dbReference>
<dbReference type="Pfam" id="PF00326">
    <property type="entry name" value="Peptidase_S9"/>
    <property type="match status" value="1"/>
</dbReference>
<dbReference type="SUPFAM" id="SSF82171">
    <property type="entry name" value="DPP6 N-terminal domain-like"/>
    <property type="match status" value="1"/>
</dbReference>
<dbReference type="InterPro" id="IPR011659">
    <property type="entry name" value="WD40"/>
</dbReference>
<dbReference type="OrthoDB" id="9812921at2"/>
<keyword evidence="2" id="KW-0645">Protease</keyword>
<gene>
    <name evidence="8" type="ORF">FKV23_04255</name>
</gene>
<name>A0A514BQV9_9GAMM</name>
<evidence type="ECO:0000259" key="7">
    <source>
        <dbReference type="Pfam" id="PF00326"/>
    </source>
</evidence>
<dbReference type="Pfam" id="PF07676">
    <property type="entry name" value="PD40"/>
    <property type="match status" value="3"/>
</dbReference>
<feature type="signal peptide" evidence="6">
    <location>
        <begin position="1"/>
        <end position="30"/>
    </location>
</feature>
<dbReference type="InterPro" id="IPR001375">
    <property type="entry name" value="Peptidase_S9_cat"/>
</dbReference>
<evidence type="ECO:0000256" key="5">
    <source>
        <dbReference type="ARBA" id="ARBA00022825"/>
    </source>
</evidence>
<dbReference type="FunFam" id="3.40.50.1820:FF:000028">
    <property type="entry name" value="S9 family peptidase"/>
    <property type="match status" value="1"/>
</dbReference>
<evidence type="ECO:0000256" key="3">
    <source>
        <dbReference type="ARBA" id="ARBA00022729"/>
    </source>
</evidence>
<dbReference type="Proteomes" id="UP000317199">
    <property type="component" value="Chromosome"/>
</dbReference>
<evidence type="ECO:0000256" key="2">
    <source>
        <dbReference type="ARBA" id="ARBA00022670"/>
    </source>
</evidence>
<dbReference type="PANTHER" id="PTHR42776:SF13">
    <property type="entry name" value="DIPEPTIDYL-PEPTIDASE 5"/>
    <property type="match status" value="1"/>
</dbReference>
<dbReference type="PANTHER" id="PTHR42776">
    <property type="entry name" value="SERINE PEPTIDASE S9 FAMILY MEMBER"/>
    <property type="match status" value="1"/>
</dbReference>
<organism evidence="8 9">
    <name type="scientific">Marilutibacter alkalisoli</name>
    <dbReference type="NCBI Taxonomy" id="2591633"/>
    <lineage>
        <taxon>Bacteria</taxon>
        <taxon>Pseudomonadati</taxon>
        <taxon>Pseudomonadota</taxon>
        <taxon>Gammaproteobacteria</taxon>
        <taxon>Lysobacterales</taxon>
        <taxon>Lysobacteraceae</taxon>
        <taxon>Marilutibacter</taxon>
    </lineage>
</organism>
<dbReference type="RefSeq" id="WP_141622741.1">
    <property type="nucleotide sequence ID" value="NZ_CP041242.1"/>
</dbReference>
<dbReference type="Gene3D" id="3.40.50.1820">
    <property type="entry name" value="alpha/beta hydrolase"/>
    <property type="match status" value="1"/>
</dbReference>
<dbReference type="AlphaFoldDB" id="A0A514BQV9"/>
<sequence length="704" mass="76875">MSLRHAVLPLLVAATLPFASLLAASSSAFAAERGFDIRDLASIDRFSSPSLSPDGRHIVFAKREADLEANKAGSSLWIRDLFARDAAPPKQLTPEGWNVNSPAFSPDGSKVYFLSGKSGSSQLYSIDVRGGKPRQLTDFPVDIGGFRISPDGSRVAFNAEAFPDCGSDLACNKARLDERAESKQSGVVYDSLFVRHWDTWKDGRLNRVFVARLEGMRGGKPATTANLVGADLLANVPSKPFGDSSEYTWAPDGQSLVMSARLANREEPWSTNFDLYQVDADGNGTARNLTEANKAWDTGAVFSADGGTLYYTAMKRPGFEADRFGLMAMDMATGATREIAPGWDRSAGGITLSADGTTIYTAVDDMGEHPLFAIDIASGDVRKLVGEGSVSSVQAAGPTLAFTRASLHTGSVVYAATPEGESLRALTPSAGEMLPEVKFGDFEQFSFKGWNGETVHGYVVKPWNHEEGRKYPVAFIIHGGPQGSFGNGWSYRWNPQTYAGQGYAVVMIDFHGSTGYGQAFTDSISGDWGGKPLVDLQKGWVAAQEKYGFLDGDRACALGASYGGYMINWIAGNWFDSNGNSPWKCLVNHDGVFDTRSMGYVTEELWFTEWENGGTPYDVPANYEKFNPVNHVSKWKVPMLVVQGEKDYRVPLDQGLSTFTALQRRGIESKLLYFPDENHWVLKGQNSVQWHDTVNDWLKQHIGD</sequence>
<evidence type="ECO:0000256" key="4">
    <source>
        <dbReference type="ARBA" id="ARBA00022801"/>
    </source>
</evidence>
<evidence type="ECO:0000256" key="6">
    <source>
        <dbReference type="SAM" id="SignalP"/>
    </source>
</evidence>
<keyword evidence="4" id="KW-0378">Hydrolase</keyword>
<protein>
    <submittedName>
        <fullName evidence="8">S9 family peptidase</fullName>
    </submittedName>
</protein>
<evidence type="ECO:0000313" key="9">
    <source>
        <dbReference type="Proteomes" id="UP000317199"/>
    </source>
</evidence>
<dbReference type="KEGG" id="lyj:FKV23_04255"/>
<accession>A0A514BQV9</accession>
<keyword evidence="3 6" id="KW-0732">Signal</keyword>
<evidence type="ECO:0000256" key="1">
    <source>
        <dbReference type="ARBA" id="ARBA00010040"/>
    </source>
</evidence>
<dbReference type="GO" id="GO:0004252">
    <property type="term" value="F:serine-type endopeptidase activity"/>
    <property type="evidence" value="ECO:0007669"/>
    <property type="project" value="TreeGrafter"/>
</dbReference>
<feature type="chain" id="PRO_5021832221" evidence="6">
    <location>
        <begin position="31"/>
        <end position="704"/>
    </location>
</feature>
<dbReference type="InterPro" id="IPR029058">
    <property type="entry name" value="AB_hydrolase_fold"/>
</dbReference>
<dbReference type="Gene3D" id="2.120.10.30">
    <property type="entry name" value="TolB, C-terminal domain"/>
    <property type="match status" value="2"/>
</dbReference>
<dbReference type="GO" id="GO:0006508">
    <property type="term" value="P:proteolysis"/>
    <property type="evidence" value="ECO:0007669"/>
    <property type="project" value="UniProtKB-KW"/>
</dbReference>
<dbReference type="InterPro" id="IPR011042">
    <property type="entry name" value="6-blade_b-propeller_TolB-like"/>
</dbReference>
<keyword evidence="5" id="KW-0720">Serine protease</keyword>
<comment type="similarity">
    <text evidence="1">Belongs to the peptidase S9C family.</text>
</comment>